<evidence type="ECO:0000259" key="2">
    <source>
        <dbReference type="PROSITE" id="PS50977"/>
    </source>
</evidence>
<dbReference type="Pfam" id="PF14278">
    <property type="entry name" value="TetR_C_8"/>
    <property type="match status" value="1"/>
</dbReference>
<feature type="domain" description="HTH tetR-type" evidence="2">
    <location>
        <begin position="11"/>
        <end position="71"/>
    </location>
</feature>
<dbReference type="EMBL" id="VSSQ01011220">
    <property type="protein sequence ID" value="MPM46299.1"/>
    <property type="molecule type" value="Genomic_DNA"/>
</dbReference>
<dbReference type="InterPro" id="IPR009057">
    <property type="entry name" value="Homeodomain-like_sf"/>
</dbReference>
<keyword evidence="1" id="KW-0238">DNA-binding</keyword>
<dbReference type="SUPFAM" id="SSF46689">
    <property type="entry name" value="Homeodomain-like"/>
    <property type="match status" value="1"/>
</dbReference>
<dbReference type="GO" id="GO:0003677">
    <property type="term" value="F:DNA binding"/>
    <property type="evidence" value="ECO:0007669"/>
    <property type="project" value="UniProtKB-KW"/>
</dbReference>
<evidence type="ECO:0000256" key="1">
    <source>
        <dbReference type="ARBA" id="ARBA00023125"/>
    </source>
</evidence>
<gene>
    <name evidence="3" type="ORF">SDC9_92997</name>
</gene>
<organism evidence="3">
    <name type="scientific">bioreactor metagenome</name>
    <dbReference type="NCBI Taxonomy" id="1076179"/>
    <lineage>
        <taxon>unclassified sequences</taxon>
        <taxon>metagenomes</taxon>
        <taxon>ecological metagenomes</taxon>
    </lineage>
</organism>
<dbReference type="PROSITE" id="PS50977">
    <property type="entry name" value="HTH_TETR_2"/>
    <property type="match status" value="1"/>
</dbReference>
<dbReference type="InterPro" id="IPR001647">
    <property type="entry name" value="HTH_TetR"/>
</dbReference>
<dbReference type="AlphaFoldDB" id="A0A644ZZA4"/>
<dbReference type="InterPro" id="IPR039532">
    <property type="entry name" value="TetR_C_Firmicutes"/>
</dbReference>
<name>A0A644ZZA4_9ZZZZ</name>
<sequence length="192" mass="22129">MQEKNEDRRTRKTKAVLQQSLIALLREKNLQDISVTELTQLADVNRGTFYSHYQSIFDLAAQMEHEMFLEFKAVMDAYPSAALRGGIEPILRAIFRFISKNADLCAVLLTGEVENAFLRRLKEDVYRRVMEEWGGLYGLDALPQTDYYMSFLVDGFIGLLRAWERGGRREGPEEMARLAGRLIEYGLQPSRL</sequence>
<dbReference type="PANTHER" id="PTHR43479">
    <property type="entry name" value="ACREF/ENVCD OPERON REPRESSOR-RELATED"/>
    <property type="match status" value="1"/>
</dbReference>
<reference evidence="3" key="1">
    <citation type="submission" date="2019-08" db="EMBL/GenBank/DDBJ databases">
        <authorList>
            <person name="Kucharzyk K."/>
            <person name="Murdoch R.W."/>
            <person name="Higgins S."/>
            <person name="Loffler F."/>
        </authorList>
    </citation>
    <scope>NUCLEOTIDE SEQUENCE</scope>
</reference>
<accession>A0A644ZZA4</accession>
<dbReference type="Gene3D" id="1.10.357.10">
    <property type="entry name" value="Tetracycline Repressor, domain 2"/>
    <property type="match status" value="1"/>
</dbReference>
<dbReference type="PANTHER" id="PTHR43479:SF7">
    <property type="entry name" value="TETR-FAMILY TRANSCRIPTIONAL REGULATOR"/>
    <property type="match status" value="1"/>
</dbReference>
<dbReference type="InterPro" id="IPR050624">
    <property type="entry name" value="HTH-type_Tx_Regulator"/>
</dbReference>
<protein>
    <recommendedName>
        <fullName evidence="2">HTH tetR-type domain-containing protein</fullName>
    </recommendedName>
</protein>
<evidence type="ECO:0000313" key="3">
    <source>
        <dbReference type="EMBL" id="MPM46299.1"/>
    </source>
</evidence>
<comment type="caution">
    <text evidence="3">The sequence shown here is derived from an EMBL/GenBank/DDBJ whole genome shotgun (WGS) entry which is preliminary data.</text>
</comment>
<proteinExistence type="predicted"/>